<dbReference type="GO" id="GO:0004672">
    <property type="term" value="F:protein kinase activity"/>
    <property type="evidence" value="ECO:0007669"/>
    <property type="project" value="InterPro"/>
</dbReference>
<dbReference type="InterPro" id="IPR008266">
    <property type="entry name" value="Tyr_kinase_AS"/>
</dbReference>
<sequence length="288" mass="34127">MNTIEYDIRNDFSDLREFALSLSETFDNMGAVILDNRNVIKKIEIPQGTFVIKDFKGMYFFNRLGYSLFSRSKAEKSFRNSQNLNKRGISTPAHVGWINYYNLGLLKRSFFISVYHPYETLRETLKRNLNNKPHQSLLYHHLLKFIIKLHKAGVYHDDFSLTNMLVKPTKEGYQFSLVDLNRIRFMKVNFRQGLQNFGKLEIPEADLEKLIRAYAVEAGESPDSAVDLFWADNKRRLYLRRFRKTLRRYTLTPLENFYRKGISRYWSQPCNALLFCYFTEISGNVQSW</sequence>
<protein>
    <recommendedName>
        <fullName evidence="3">Lipopolysaccharide kinase (Kdo/WaaP) family protein</fullName>
    </recommendedName>
</protein>
<dbReference type="AlphaFoldDB" id="A0A916JCS0"/>
<reference evidence="1" key="1">
    <citation type="submission" date="2021-04" db="EMBL/GenBank/DDBJ databases">
        <authorList>
            <person name="Rodrigo-Torres L."/>
            <person name="Arahal R. D."/>
            <person name="Lucena T."/>
        </authorList>
    </citation>
    <scope>NUCLEOTIDE SEQUENCE</scope>
    <source>
        <strain evidence="1">CECT 9275</strain>
    </source>
</reference>
<evidence type="ECO:0000313" key="1">
    <source>
        <dbReference type="EMBL" id="CAG5002081.1"/>
    </source>
</evidence>
<dbReference type="Gene3D" id="1.10.510.10">
    <property type="entry name" value="Transferase(Phosphotransferase) domain 1"/>
    <property type="match status" value="1"/>
</dbReference>
<dbReference type="PROSITE" id="PS00109">
    <property type="entry name" value="PROTEIN_KINASE_TYR"/>
    <property type="match status" value="1"/>
</dbReference>
<organism evidence="1 2">
    <name type="scientific">Dyadobacter helix</name>
    <dbReference type="NCBI Taxonomy" id="2822344"/>
    <lineage>
        <taxon>Bacteria</taxon>
        <taxon>Pseudomonadati</taxon>
        <taxon>Bacteroidota</taxon>
        <taxon>Cytophagia</taxon>
        <taxon>Cytophagales</taxon>
        <taxon>Spirosomataceae</taxon>
        <taxon>Dyadobacter</taxon>
    </lineage>
</organism>
<dbReference type="Proteomes" id="UP000680038">
    <property type="component" value="Unassembled WGS sequence"/>
</dbReference>
<comment type="caution">
    <text evidence="1">The sequence shown here is derived from an EMBL/GenBank/DDBJ whole genome shotgun (WGS) entry which is preliminary data.</text>
</comment>
<dbReference type="Pfam" id="PF06293">
    <property type="entry name" value="Kdo"/>
    <property type="match status" value="1"/>
</dbReference>
<evidence type="ECO:0008006" key="3">
    <source>
        <dbReference type="Google" id="ProtNLM"/>
    </source>
</evidence>
<proteinExistence type="predicted"/>
<dbReference type="EMBL" id="CAJRAF010000002">
    <property type="protein sequence ID" value="CAG5002081.1"/>
    <property type="molecule type" value="Genomic_DNA"/>
</dbReference>
<gene>
    <name evidence="1" type="ORF">DYBT9275_02803</name>
</gene>
<evidence type="ECO:0000313" key="2">
    <source>
        <dbReference type="Proteomes" id="UP000680038"/>
    </source>
</evidence>
<keyword evidence="2" id="KW-1185">Reference proteome</keyword>
<name>A0A916JCS0_9BACT</name>
<accession>A0A916JCS0</accession>
<dbReference type="SUPFAM" id="SSF56112">
    <property type="entry name" value="Protein kinase-like (PK-like)"/>
    <property type="match status" value="1"/>
</dbReference>
<dbReference type="InterPro" id="IPR011009">
    <property type="entry name" value="Kinase-like_dom_sf"/>
</dbReference>
<dbReference type="RefSeq" id="WP_215239370.1">
    <property type="nucleotide sequence ID" value="NZ_CAJRAF010000002.1"/>
</dbReference>